<name>A0A9P8J1W6_AURME</name>
<dbReference type="InterPro" id="IPR043129">
    <property type="entry name" value="ATPase_NBD"/>
</dbReference>
<evidence type="ECO:0008006" key="5">
    <source>
        <dbReference type="Google" id="ProtNLM"/>
    </source>
</evidence>
<dbReference type="PANTHER" id="PTHR14187:SF5">
    <property type="entry name" value="HEAT SHOCK 70 KDA PROTEIN 12A"/>
    <property type="match status" value="1"/>
</dbReference>
<dbReference type="Gene3D" id="3.90.640.10">
    <property type="entry name" value="Actin, Chain A, domain 4"/>
    <property type="match status" value="1"/>
</dbReference>
<evidence type="ECO:0000256" key="1">
    <source>
        <dbReference type="ARBA" id="ARBA00022741"/>
    </source>
</evidence>
<organism evidence="3 4">
    <name type="scientific">Aureobasidium melanogenum</name>
    <name type="common">Aureobasidium pullulans var. melanogenum</name>
    <dbReference type="NCBI Taxonomy" id="46634"/>
    <lineage>
        <taxon>Eukaryota</taxon>
        <taxon>Fungi</taxon>
        <taxon>Dikarya</taxon>
        <taxon>Ascomycota</taxon>
        <taxon>Pezizomycotina</taxon>
        <taxon>Dothideomycetes</taxon>
        <taxon>Dothideomycetidae</taxon>
        <taxon>Dothideales</taxon>
        <taxon>Saccotheciaceae</taxon>
        <taxon>Aureobasidium</taxon>
    </lineage>
</organism>
<evidence type="ECO:0000256" key="2">
    <source>
        <dbReference type="ARBA" id="ARBA00022840"/>
    </source>
</evidence>
<dbReference type="GO" id="GO:0005524">
    <property type="term" value="F:ATP binding"/>
    <property type="evidence" value="ECO:0007669"/>
    <property type="project" value="UniProtKB-KW"/>
</dbReference>
<dbReference type="PRINTS" id="PR00301">
    <property type="entry name" value="HEATSHOCK70"/>
</dbReference>
<dbReference type="CDD" id="cd10170">
    <property type="entry name" value="ASKHA_NBD_HSP70"/>
    <property type="match status" value="1"/>
</dbReference>
<dbReference type="GO" id="GO:0140662">
    <property type="term" value="F:ATP-dependent protein folding chaperone"/>
    <property type="evidence" value="ECO:0007669"/>
    <property type="project" value="InterPro"/>
</dbReference>
<dbReference type="PANTHER" id="PTHR14187">
    <property type="entry name" value="ALPHA KINASE/ELONGATION FACTOR 2 KINASE"/>
    <property type="match status" value="1"/>
</dbReference>
<evidence type="ECO:0000313" key="4">
    <source>
        <dbReference type="Proteomes" id="UP000779574"/>
    </source>
</evidence>
<dbReference type="Proteomes" id="UP000779574">
    <property type="component" value="Unassembled WGS sequence"/>
</dbReference>
<protein>
    <recommendedName>
        <fullName evidence="5">Actin-like ATPase domain-containing protein</fullName>
    </recommendedName>
</protein>
<dbReference type="Gene3D" id="3.30.420.40">
    <property type="match status" value="2"/>
</dbReference>
<proteinExistence type="predicted"/>
<keyword evidence="2" id="KW-0067">ATP-binding</keyword>
<comment type="caution">
    <text evidence="3">The sequence shown here is derived from an EMBL/GenBank/DDBJ whole genome shotgun (WGS) entry which is preliminary data.</text>
</comment>
<dbReference type="InterPro" id="IPR013126">
    <property type="entry name" value="Hsp_70_fam"/>
</dbReference>
<reference evidence="3" key="1">
    <citation type="journal article" date="2021" name="J Fungi (Basel)">
        <title>Virulence traits and population genomics of the black yeast Aureobasidium melanogenum.</title>
        <authorList>
            <person name="Cernosa A."/>
            <person name="Sun X."/>
            <person name="Gostincar C."/>
            <person name="Fang C."/>
            <person name="Gunde-Cimerman N."/>
            <person name="Song Z."/>
        </authorList>
    </citation>
    <scope>NUCLEOTIDE SEQUENCE</scope>
    <source>
        <strain evidence="3">EXF-9911</strain>
    </source>
</reference>
<gene>
    <name evidence="3" type="ORF">KCU76_g15110</name>
</gene>
<dbReference type="SUPFAM" id="SSF53067">
    <property type="entry name" value="Actin-like ATPase domain"/>
    <property type="match status" value="2"/>
</dbReference>
<feature type="non-terminal residue" evidence="3">
    <location>
        <position position="1"/>
    </location>
</feature>
<dbReference type="EMBL" id="JAHFXF010000965">
    <property type="protein sequence ID" value="KAG9680511.1"/>
    <property type="molecule type" value="Genomic_DNA"/>
</dbReference>
<accession>A0A9P8J1W6</accession>
<dbReference type="Pfam" id="PF00012">
    <property type="entry name" value="HSP70"/>
    <property type="match status" value="1"/>
</dbReference>
<dbReference type="AlphaFoldDB" id="A0A9P8J1W6"/>
<keyword evidence="1" id="KW-0547">Nucleotide-binding</keyword>
<reference evidence="3" key="2">
    <citation type="submission" date="2021-08" db="EMBL/GenBank/DDBJ databases">
        <authorList>
            <person name="Gostincar C."/>
            <person name="Sun X."/>
            <person name="Song Z."/>
            <person name="Gunde-Cimerman N."/>
        </authorList>
    </citation>
    <scope>NUCLEOTIDE SEQUENCE</scope>
    <source>
        <strain evidence="3">EXF-9911</strain>
    </source>
</reference>
<sequence>MSLSQIVIGIDFGTTHSGVSWAVKTKEGPPHIRVINDWPNPKAQNATSDKVPTTISYLDRRPHRWGYQVGPQEQTFKWFKILLQTNHEYESRIGHVKSASKFLEATGKTPEKMVGDYLNFLWTYTKEDISRHQGDNWEEIYSTHVVVTVPAIWNETAKERTLRAAKTAGIPGTISLVYEPEAAALAVLHAKASEESIQTGDTFVVCDAGGGTVDLISYMVNGLDPLRIQEKAKGSGGLCGSTNLDIEFEKHIIALVGMSQYKKLREKDRTKMMQDFEYNIKRCFSGNSGNFTVDLPGVADNPELGIDDDEITLDRQGLKSMFDLVCNQIQNLVEKQIEDVKDNNGRVKAVLLVGGFGSSKYLYNHLAACQKSSGIHVLQSTNAWSAICRGATEWGLEHIDAKLTSPHRTNLTVTSRLSRYSYGYMAMTPFENGKHLPSDLYHDPVDGVDKAQNQMWWLLKRGQEIEDGAELEASVHHSIQVGFWDNGERPFEKKLLFSADEIPPTRITDSVRELCSVNYRIDCSDLSREKSFKSPVNKEKYRYAYFKLVMKLGTNIEFRVFYKDKLAASCEANMSKRNKTYSSRDSHVVTHRSTNLPFNCLCMAERTGCPVFS</sequence>
<dbReference type="OrthoDB" id="2963168at2759"/>
<evidence type="ECO:0000313" key="3">
    <source>
        <dbReference type="EMBL" id="KAG9680511.1"/>
    </source>
</evidence>